<dbReference type="WBParaSite" id="nRc.2.0.1.t20436-RA">
    <property type="protein sequence ID" value="nRc.2.0.1.t20436-RA"/>
    <property type="gene ID" value="nRc.2.0.1.g20436"/>
</dbReference>
<evidence type="ECO:0000313" key="2">
    <source>
        <dbReference type="WBParaSite" id="nRc.2.0.1.t20436-RA"/>
    </source>
</evidence>
<name>A0A915J1V3_ROMCU</name>
<accession>A0A915J1V3</accession>
<sequence>MLCIETQNYNYKVQYVKGKDNACTDFLSYKDEGEKPPVPTIEELATEIFHPQYHATGALYVDLHIQFVFVFTLDGDNPTSRLLMCLEHNVKHLVCIANLKCWYISLFARPPNVLLPPIFLTPCCLGAALATQSMSNFHGHTQIGFDTESILAADMKNFKSKVPMPADPHASSYPCYIQLAFPNGNMLIFTTFTAKPEDWTALFSLIDGDHTIVISYDGADN</sequence>
<reference evidence="2" key="1">
    <citation type="submission" date="2022-11" db="UniProtKB">
        <authorList>
            <consortium name="WormBaseParasite"/>
        </authorList>
    </citation>
    <scope>IDENTIFICATION</scope>
</reference>
<proteinExistence type="predicted"/>
<dbReference type="AlphaFoldDB" id="A0A915J1V3"/>
<organism evidence="1 2">
    <name type="scientific">Romanomermis culicivorax</name>
    <name type="common">Nematode worm</name>
    <dbReference type="NCBI Taxonomy" id="13658"/>
    <lineage>
        <taxon>Eukaryota</taxon>
        <taxon>Metazoa</taxon>
        <taxon>Ecdysozoa</taxon>
        <taxon>Nematoda</taxon>
        <taxon>Enoplea</taxon>
        <taxon>Dorylaimia</taxon>
        <taxon>Mermithida</taxon>
        <taxon>Mermithoidea</taxon>
        <taxon>Mermithidae</taxon>
        <taxon>Romanomermis</taxon>
    </lineage>
</organism>
<protein>
    <submittedName>
        <fullName evidence="2">Uncharacterized protein</fullName>
    </submittedName>
</protein>
<keyword evidence="1" id="KW-1185">Reference proteome</keyword>
<evidence type="ECO:0000313" key="1">
    <source>
        <dbReference type="Proteomes" id="UP000887565"/>
    </source>
</evidence>
<dbReference type="Proteomes" id="UP000887565">
    <property type="component" value="Unplaced"/>
</dbReference>